<reference evidence="2 3" key="1">
    <citation type="submission" date="2024-03" db="EMBL/GenBank/DDBJ databases">
        <title>The Acrasis kona genome and developmental transcriptomes reveal deep origins of eukaryotic multicellular pathways.</title>
        <authorList>
            <person name="Sheikh S."/>
            <person name="Fu C.-J."/>
            <person name="Brown M.W."/>
            <person name="Baldauf S.L."/>
        </authorList>
    </citation>
    <scope>NUCLEOTIDE SEQUENCE [LARGE SCALE GENOMIC DNA]</scope>
    <source>
        <strain evidence="2 3">ATCC MYA-3509</strain>
    </source>
</reference>
<evidence type="ECO:0000313" key="2">
    <source>
        <dbReference type="EMBL" id="KAL0490934.1"/>
    </source>
</evidence>
<dbReference type="Proteomes" id="UP001431209">
    <property type="component" value="Unassembled WGS sequence"/>
</dbReference>
<feature type="transmembrane region" description="Helical" evidence="1">
    <location>
        <begin position="128"/>
        <end position="147"/>
    </location>
</feature>
<evidence type="ECO:0000313" key="3">
    <source>
        <dbReference type="Proteomes" id="UP001431209"/>
    </source>
</evidence>
<dbReference type="EMBL" id="JAOPGA020001736">
    <property type="protein sequence ID" value="KAL0490934.1"/>
    <property type="molecule type" value="Genomic_DNA"/>
</dbReference>
<accession>A0AAW2ZQC0</accession>
<organism evidence="2 3">
    <name type="scientific">Acrasis kona</name>
    <dbReference type="NCBI Taxonomy" id="1008807"/>
    <lineage>
        <taxon>Eukaryota</taxon>
        <taxon>Discoba</taxon>
        <taxon>Heterolobosea</taxon>
        <taxon>Tetramitia</taxon>
        <taxon>Eutetramitia</taxon>
        <taxon>Acrasidae</taxon>
        <taxon>Acrasis</taxon>
    </lineage>
</organism>
<keyword evidence="1 2" id="KW-0812">Transmembrane</keyword>
<protein>
    <submittedName>
        <fullName evidence="2">2 TM domain-containing transmembrane protein</fullName>
    </submittedName>
</protein>
<keyword evidence="1" id="KW-1133">Transmembrane helix</keyword>
<name>A0AAW2ZQC0_9EUKA</name>
<dbReference type="AlphaFoldDB" id="A0AAW2ZQC0"/>
<gene>
    <name evidence="2" type="ORF">AKO1_002570</name>
</gene>
<sequence length="186" mass="22274">MTENTYQPQVSGQQVYYPQPQPQQQPIQYVYYQPQFVHQPQFAQQAQAQQPLQQPQFVQPQFAQYPHFAQQFQPVQQLQQQNVVIPQAQIHPQQFIQPNEALEVPIEMNQEGMQVNDYQAKLDERNSYICFILGFFIAWSWLFSFFYYRNSTSSQARKFATYSRNAFVVSLLWSFFLLFLYMVFMH</sequence>
<feature type="transmembrane region" description="Helical" evidence="1">
    <location>
        <begin position="167"/>
        <end position="184"/>
    </location>
</feature>
<keyword evidence="1" id="KW-0472">Membrane</keyword>
<comment type="caution">
    <text evidence="2">The sequence shown here is derived from an EMBL/GenBank/DDBJ whole genome shotgun (WGS) entry which is preliminary data.</text>
</comment>
<proteinExistence type="predicted"/>
<evidence type="ECO:0000256" key="1">
    <source>
        <dbReference type="SAM" id="Phobius"/>
    </source>
</evidence>
<keyword evidence="3" id="KW-1185">Reference proteome</keyword>